<dbReference type="AlphaFoldDB" id="A0AAI9NZN9"/>
<evidence type="ECO:0000313" key="3">
    <source>
        <dbReference type="Proteomes" id="UP000660047"/>
    </source>
</evidence>
<feature type="transmembrane region" description="Helical" evidence="1">
    <location>
        <begin position="52"/>
        <end position="83"/>
    </location>
</feature>
<dbReference type="RefSeq" id="WP_055224592.1">
    <property type="nucleotide sequence ID" value="NZ_BLYL01000016.1"/>
</dbReference>
<feature type="transmembrane region" description="Helical" evidence="1">
    <location>
        <begin position="95"/>
        <end position="113"/>
    </location>
</feature>
<gene>
    <name evidence="2" type="ORF">COEU31_23760</name>
</gene>
<feature type="transmembrane region" description="Helical" evidence="1">
    <location>
        <begin position="20"/>
        <end position="40"/>
    </location>
</feature>
<organism evidence="2 3">
    <name type="scientific">Coprococcus eutactus</name>
    <dbReference type="NCBI Taxonomy" id="33043"/>
    <lineage>
        <taxon>Bacteria</taxon>
        <taxon>Bacillati</taxon>
        <taxon>Bacillota</taxon>
        <taxon>Clostridia</taxon>
        <taxon>Lachnospirales</taxon>
        <taxon>Lachnospiraceae</taxon>
        <taxon>Coprococcus</taxon>
    </lineage>
</organism>
<keyword evidence="1" id="KW-1133">Transmembrane helix</keyword>
<dbReference type="InterPro" id="IPR032531">
    <property type="entry name" value="DUF4956"/>
</dbReference>
<keyword evidence="1" id="KW-0472">Membrane</keyword>
<evidence type="ECO:0000256" key="1">
    <source>
        <dbReference type="SAM" id="Phobius"/>
    </source>
</evidence>
<comment type="caution">
    <text evidence="2">The sequence shown here is derived from an EMBL/GenBank/DDBJ whole genome shotgun (WGS) entry which is preliminary data.</text>
</comment>
<dbReference type="EMBL" id="BLYL01000016">
    <property type="protein sequence ID" value="GFO95330.1"/>
    <property type="molecule type" value="Genomic_DNA"/>
</dbReference>
<accession>A0AAI9NZN9</accession>
<reference evidence="2" key="1">
    <citation type="submission" date="2020-06" db="EMBL/GenBank/DDBJ databases">
        <title>Characterization of fructooligosaccharide metabolism and fructooligosaccharide-degrading enzymes in human commensal butyrate producers.</title>
        <authorList>
            <person name="Tanno H."/>
            <person name="Fujii T."/>
            <person name="Hirano K."/>
            <person name="Maeno S."/>
            <person name="Tonozuka T."/>
            <person name="Sakamoto M."/>
            <person name="Ohkuma M."/>
            <person name="Tochio T."/>
            <person name="Endo A."/>
        </authorList>
    </citation>
    <scope>NUCLEOTIDE SEQUENCE</scope>
    <source>
        <strain evidence="2">JCM 31265</strain>
    </source>
</reference>
<evidence type="ECO:0000313" key="2">
    <source>
        <dbReference type="EMBL" id="GFO95330.1"/>
    </source>
</evidence>
<name>A0AAI9NZN9_9FIRM</name>
<dbReference type="Proteomes" id="UP000660047">
    <property type="component" value="Unassembled WGS sequence"/>
</dbReference>
<dbReference type="Pfam" id="PF16316">
    <property type="entry name" value="DUF4956"/>
    <property type="match status" value="1"/>
</dbReference>
<keyword evidence="1" id="KW-0812">Transmembrane</keyword>
<sequence>MTGLFDSIFGTATTITVQEFLICIAVSLVIGVFLAGVYAFRSKYTQSFLVTLALIPAVVCVVIMMVNGNVGAGVAVAGAFSLVRFRSVPGSAKEICAIFLAMGAGLVTGMGFIGYAVLFAAILGGAMFICSLTGFGGGRDEERALKITVPENLDYTEAFDEILADCTDSYRLINVKTTNMGSLFKLTYVVKLKKHTNQKDMIDKLRVRNGNLEIMLAQVDSGDMTL</sequence>
<feature type="transmembrane region" description="Helical" evidence="1">
    <location>
        <begin position="119"/>
        <end position="137"/>
    </location>
</feature>
<proteinExistence type="predicted"/>
<protein>
    <submittedName>
        <fullName evidence="2">DUF4956 domain-containing protein</fullName>
    </submittedName>
</protein>